<evidence type="ECO:0000313" key="3">
    <source>
        <dbReference type="Proteomes" id="UP001274896"/>
    </source>
</evidence>
<sequence length="561" mass="63852">MKEIVEAGSGNPSVLKPSSSCASLNNMAAEPWNKINIPRPGAAAACRITFNTRTAAVTEAAAEQCERVLQLLDSRVLHTETRVLREILYVLHNCFRQHKPFQAIKQVQQCMTRLKEMKLQGALQDLQELCPNQIQRNVGVDAGYCDVPSQPMLEWFCLKLLGASRLVCRTLDQCTKAFSLVRQHLHLSEFLVLNLVLVSMLSRFWVFFRGILRTLVPMYQSLMDLLHVVEQCRPMAFLTDFTLPGDLAVFLGPPYSDLLKESSTAEPFGMKKTPKPSLLDRMFEEGSDDQLEKGGEEERQMMQLLASEEMTPNMDLGRSILRHGPPVSQSTSDLDIKMMLLQQTSKQCTDEVFIKTASPGQPRTSSLAVLEQKRMFLKKLKTASSITDMAAHVEEMMGWCRRSKLHEERRYLAFTLLRCQRIKALESEGISVQKKLRRLRVKIRHVMLKGTSLARRSLFLQQRTKCYFRTRFNSLFGLYGSVRSRIGKVRMRSQIAKDLFNVKSSHKCRKNTKVPPLHKDMTSGSNVVYQKESKMETETSLLKPSGMNNDEIDDIFASFGL</sequence>
<organism evidence="2 3">
    <name type="scientific">Hemibagrus guttatus</name>
    <dbReference type="NCBI Taxonomy" id="175788"/>
    <lineage>
        <taxon>Eukaryota</taxon>
        <taxon>Metazoa</taxon>
        <taxon>Chordata</taxon>
        <taxon>Craniata</taxon>
        <taxon>Vertebrata</taxon>
        <taxon>Euteleostomi</taxon>
        <taxon>Actinopterygii</taxon>
        <taxon>Neopterygii</taxon>
        <taxon>Teleostei</taxon>
        <taxon>Ostariophysi</taxon>
        <taxon>Siluriformes</taxon>
        <taxon>Bagridae</taxon>
        <taxon>Hemibagrus</taxon>
    </lineage>
</organism>
<reference evidence="2" key="1">
    <citation type="submission" date="2023-06" db="EMBL/GenBank/DDBJ databases">
        <title>Male Hemibagrus guttatus genome.</title>
        <authorList>
            <person name="Bian C."/>
        </authorList>
    </citation>
    <scope>NUCLEOTIDE SEQUENCE</scope>
    <source>
        <strain evidence="2">Male_cb2023</strain>
        <tissue evidence="2">Muscle</tissue>
    </source>
</reference>
<protein>
    <recommendedName>
        <fullName evidence="1">Nucleolus and neural progenitor protein-like N-terminal domain-containing protein</fullName>
    </recommendedName>
</protein>
<feature type="domain" description="Nucleolus and neural progenitor protein-like N-terminal" evidence="1">
    <location>
        <begin position="32"/>
        <end position="222"/>
    </location>
</feature>
<dbReference type="InterPro" id="IPR027951">
    <property type="entry name" value="Nepro_N"/>
</dbReference>
<proteinExistence type="predicted"/>
<gene>
    <name evidence="2" type="ORF">QTP70_023227</name>
</gene>
<dbReference type="GO" id="GO:0005634">
    <property type="term" value="C:nucleus"/>
    <property type="evidence" value="ECO:0007669"/>
    <property type="project" value="TreeGrafter"/>
</dbReference>
<dbReference type="Pfam" id="PF14780">
    <property type="entry name" value="NEPRO_N"/>
    <property type="match status" value="1"/>
</dbReference>
<accession>A0AAE0R580</accession>
<name>A0AAE0R580_9TELE</name>
<keyword evidence="3" id="KW-1185">Reference proteome</keyword>
<dbReference type="AlphaFoldDB" id="A0AAE0R580"/>
<evidence type="ECO:0000259" key="1">
    <source>
        <dbReference type="Pfam" id="PF14780"/>
    </source>
</evidence>
<dbReference type="Proteomes" id="UP001274896">
    <property type="component" value="Unassembled WGS sequence"/>
</dbReference>
<comment type="caution">
    <text evidence="2">The sequence shown here is derived from an EMBL/GenBank/DDBJ whole genome shotgun (WGS) entry which is preliminary data.</text>
</comment>
<dbReference type="EMBL" id="JAUCMX010000006">
    <property type="protein sequence ID" value="KAK3543517.1"/>
    <property type="molecule type" value="Genomic_DNA"/>
</dbReference>
<dbReference type="InterPro" id="IPR052835">
    <property type="entry name" value="Nepro"/>
</dbReference>
<dbReference type="PANTHER" id="PTHR34761:SF1">
    <property type="entry name" value="NUCLEOLUS AND NEURAL PROGENITOR PROTEIN"/>
    <property type="match status" value="1"/>
</dbReference>
<evidence type="ECO:0000313" key="2">
    <source>
        <dbReference type="EMBL" id="KAK3543517.1"/>
    </source>
</evidence>
<dbReference type="GO" id="GO:0045747">
    <property type="term" value="P:positive regulation of Notch signaling pathway"/>
    <property type="evidence" value="ECO:0007669"/>
    <property type="project" value="TreeGrafter"/>
</dbReference>
<dbReference type="PANTHER" id="PTHR34761">
    <property type="entry name" value="NUCLEOLUS AND NEURAL PROGENITOR PROTEIN"/>
    <property type="match status" value="1"/>
</dbReference>